<keyword evidence="1" id="KW-1133">Transmembrane helix</keyword>
<organism evidence="2 3">
    <name type="scientific">Setaria italica</name>
    <name type="common">Foxtail millet</name>
    <name type="synonym">Panicum italicum</name>
    <dbReference type="NCBI Taxonomy" id="4555"/>
    <lineage>
        <taxon>Eukaryota</taxon>
        <taxon>Viridiplantae</taxon>
        <taxon>Streptophyta</taxon>
        <taxon>Embryophyta</taxon>
        <taxon>Tracheophyta</taxon>
        <taxon>Spermatophyta</taxon>
        <taxon>Magnoliopsida</taxon>
        <taxon>Liliopsida</taxon>
        <taxon>Poales</taxon>
        <taxon>Poaceae</taxon>
        <taxon>PACMAD clade</taxon>
        <taxon>Panicoideae</taxon>
        <taxon>Panicodae</taxon>
        <taxon>Paniceae</taxon>
        <taxon>Cenchrinae</taxon>
        <taxon>Setaria</taxon>
    </lineage>
</organism>
<evidence type="ECO:0000256" key="1">
    <source>
        <dbReference type="SAM" id="Phobius"/>
    </source>
</evidence>
<feature type="transmembrane region" description="Helical" evidence="1">
    <location>
        <begin position="21"/>
        <end position="43"/>
    </location>
</feature>
<reference evidence="2" key="2">
    <citation type="submission" date="2018-08" db="UniProtKB">
        <authorList>
            <consortium name="EnsemblPlants"/>
        </authorList>
    </citation>
    <scope>IDENTIFICATION</scope>
    <source>
        <strain evidence="2">Yugu1</strain>
    </source>
</reference>
<dbReference type="Proteomes" id="UP000004995">
    <property type="component" value="Unassembled WGS sequence"/>
</dbReference>
<dbReference type="Gramene" id="KQK92346">
    <property type="protein sequence ID" value="KQK92346"/>
    <property type="gene ID" value="SETIT_040428mg"/>
</dbReference>
<sequence length="44" mass="5302">MCILTMCWMLLHYGYYRFMDAALFIGRSFHSVLLFVGQMVYLFI</sequence>
<protein>
    <submittedName>
        <fullName evidence="2">Uncharacterized protein</fullName>
    </submittedName>
</protein>
<dbReference type="EMBL" id="AGNK02006111">
    <property type="status" value="NOT_ANNOTATED_CDS"/>
    <property type="molecule type" value="Genomic_DNA"/>
</dbReference>
<evidence type="ECO:0000313" key="3">
    <source>
        <dbReference type="Proteomes" id="UP000004995"/>
    </source>
</evidence>
<dbReference type="HOGENOM" id="CLU_3225600_0_0_1"/>
<proteinExistence type="predicted"/>
<keyword evidence="3" id="KW-1185">Reference proteome</keyword>
<keyword evidence="1" id="KW-0472">Membrane</keyword>
<keyword evidence="1" id="KW-0812">Transmembrane</keyword>
<evidence type="ECO:0000313" key="2">
    <source>
        <dbReference type="EnsemblPlants" id="KQK92346"/>
    </source>
</evidence>
<dbReference type="EnsemblPlants" id="KQK92346">
    <property type="protein sequence ID" value="KQK92346"/>
    <property type="gene ID" value="SETIT_040428mg"/>
</dbReference>
<dbReference type="InParanoid" id="K4AND1"/>
<accession>K4AND1</accession>
<reference evidence="3" key="1">
    <citation type="journal article" date="2012" name="Nat. Biotechnol.">
        <title>Reference genome sequence of the model plant Setaria.</title>
        <authorList>
            <person name="Bennetzen J.L."/>
            <person name="Schmutz J."/>
            <person name="Wang H."/>
            <person name="Percifield R."/>
            <person name="Hawkins J."/>
            <person name="Pontaroli A.C."/>
            <person name="Estep M."/>
            <person name="Feng L."/>
            <person name="Vaughn J.N."/>
            <person name="Grimwood J."/>
            <person name="Jenkins J."/>
            <person name="Barry K."/>
            <person name="Lindquist E."/>
            <person name="Hellsten U."/>
            <person name="Deshpande S."/>
            <person name="Wang X."/>
            <person name="Wu X."/>
            <person name="Mitros T."/>
            <person name="Triplett J."/>
            <person name="Yang X."/>
            <person name="Ye C.Y."/>
            <person name="Mauro-Herrera M."/>
            <person name="Wang L."/>
            <person name="Li P."/>
            <person name="Sharma M."/>
            <person name="Sharma R."/>
            <person name="Ronald P.C."/>
            <person name="Panaud O."/>
            <person name="Kellogg E.A."/>
            <person name="Brutnell T.P."/>
            <person name="Doust A.N."/>
            <person name="Tuskan G.A."/>
            <person name="Rokhsar D."/>
            <person name="Devos K.M."/>
        </authorList>
    </citation>
    <scope>NUCLEOTIDE SEQUENCE [LARGE SCALE GENOMIC DNA]</scope>
    <source>
        <strain evidence="3">cv. Yugu1</strain>
    </source>
</reference>
<name>K4AND1_SETIT</name>
<dbReference type="AlphaFoldDB" id="K4AND1"/>